<sequence length="341" mass="36032">MTNRKKPTMPSSLPVPRQILFASALAMMASPALASDKVTFQLDWLPGGDKAPIYVCIDQGFCKDEGLDVEIASGRGSTDAISRLAAGSSDVGVADIGALMAARAQEKVGVTAIMSVFNKGPHAFYTVKGGGFDAVADVKGKKIATSPFTSSNVYLPLVLKDAGISPDEVTIVNADPGALGPMLMTGQVDGIVAWMTDLTRYTNQGKEAGKEIQALPWSAAGLNLYSASLIANDSFLKDRPDVARRFVAAYKKSVEFSRDNPDAAAKSVTNIVAELGTEDVKGSLTDAMELVYNEVTEKDGLGVFEPGRLAETWARVAAAQGIDPASYDVETTVTREMLALK</sequence>
<dbReference type="PANTHER" id="PTHR31528">
    <property type="entry name" value="4-AMINO-5-HYDROXYMETHYL-2-METHYLPYRIMIDINE PHOSPHATE SYNTHASE THI11-RELATED"/>
    <property type="match status" value="1"/>
</dbReference>
<dbReference type="InterPro" id="IPR027939">
    <property type="entry name" value="NMT1/THI5"/>
</dbReference>
<keyword evidence="4" id="KW-1185">Reference proteome</keyword>
<dbReference type="PANTHER" id="PTHR31528:SF3">
    <property type="entry name" value="THIAMINE BIOSYNTHESIS PROTEIN HI_0357-RELATED"/>
    <property type="match status" value="1"/>
</dbReference>
<evidence type="ECO:0000313" key="4">
    <source>
        <dbReference type="Proteomes" id="UP001269144"/>
    </source>
</evidence>
<evidence type="ECO:0000256" key="1">
    <source>
        <dbReference type="SAM" id="SignalP"/>
    </source>
</evidence>
<dbReference type="EMBL" id="JAVQLW010000003">
    <property type="protein sequence ID" value="MDS9469409.1"/>
    <property type="molecule type" value="Genomic_DNA"/>
</dbReference>
<protein>
    <submittedName>
        <fullName evidence="3">ABC transporter substrate-binding protein</fullName>
    </submittedName>
</protein>
<accession>A0ABU2HWH4</accession>
<reference evidence="4" key="1">
    <citation type="submission" date="2023-07" db="EMBL/GenBank/DDBJ databases">
        <title>Paracoccus sp. MBLB3053 whole genome sequence.</title>
        <authorList>
            <person name="Hwang C.Y."/>
            <person name="Cho E.-S."/>
            <person name="Seo M.-J."/>
        </authorList>
    </citation>
    <scope>NUCLEOTIDE SEQUENCE [LARGE SCALE GENOMIC DNA]</scope>
    <source>
        <strain evidence="4">MBLB3053</strain>
    </source>
</reference>
<evidence type="ECO:0000259" key="2">
    <source>
        <dbReference type="Pfam" id="PF09084"/>
    </source>
</evidence>
<feature type="signal peptide" evidence="1">
    <location>
        <begin position="1"/>
        <end position="34"/>
    </location>
</feature>
<dbReference type="Proteomes" id="UP001269144">
    <property type="component" value="Unassembled WGS sequence"/>
</dbReference>
<feature type="domain" description="SsuA/THI5-like" evidence="2">
    <location>
        <begin position="51"/>
        <end position="264"/>
    </location>
</feature>
<gene>
    <name evidence="3" type="ORF">RGQ15_17740</name>
</gene>
<evidence type="ECO:0000313" key="3">
    <source>
        <dbReference type="EMBL" id="MDS9469409.1"/>
    </source>
</evidence>
<comment type="caution">
    <text evidence="3">The sequence shown here is derived from an EMBL/GenBank/DDBJ whole genome shotgun (WGS) entry which is preliminary data.</text>
</comment>
<dbReference type="Gene3D" id="3.40.190.10">
    <property type="entry name" value="Periplasmic binding protein-like II"/>
    <property type="match status" value="2"/>
</dbReference>
<proteinExistence type="predicted"/>
<dbReference type="InterPro" id="IPR015168">
    <property type="entry name" value="SsuA/THI5"/>
</dbReference>
<keyword evidence="1" id="KW-0732">Signal</keyword>
<organism evidence="3 4">
    <name type="scientific">Paracoccus aurantius</name>
    <dbReference type="NCBI Taxonomy" id="3073814"/>
    <lineage>
        <taxon>Bacteria</taxon>
        <taxon>Pseudomonadati</taxon>
        <taxon>Pseudomonadota</taxon>
        <taxon>Alphaproteobacteria</taxon>
        <taxon>Rhodobacterales</taxon>
        <taxon>Paracoccaceae</taxon>
        <taxon>Paracoccus</taxon>
    </lineage>
</organism>
<dbReference type="SUPFAM" id="SSF53850">
    <property type="entry name" value="Periplasmic binding protein-like II"/>
    <property type="match status" value="1"/>
</dbReference>
<dbReference type="RefSeq" id="WP_311162023.1">
    <property type="nucleotide sequence ID" value="NZ_JAVQLW010000003.1"/>
</dbReference>
<dbReference type="Pfam" id="PF09084">
    <property type="entry name" value="NMT1"/>
    <property type="match status" value="1"/>
</dbReference>
<name>A0ABU2HWH4_9RHOB</name>
<feature type="chain" id="PRO_5047022304" evidence="1">
    <location>
        <begin position="35"/>
        <end position="341"/>
    </location>
</feature>